<dbReference type="InterPro" id="IPR055270">
    <property type="entry name" value="Glyco_tran_10_C"/>
</dbReference>
<dbReference type="EMBL" id="JBJQOH010000004">
    <property type="protein sequence ID" value="KAL3689893.1"/>
    <property type="molecule type" value="Genomic_DNA"/>
</dbReference>
<evidence type="ECO:0000256" key="4">
    <source>
        <dbReference type="ARBA" id="ARBA00022676"/>
    </source>
</evidence>
<evidence type="ECO:0000256" key="8">
    <source>
        <dbReference type="ARBA" id="ARBA00022989"/>
    </source>
</evidence>
<evidence type="ECO:0000256" key="12">
    <source>
        <dbReference type="ARBA" id="ARBA00023316"/>
    </source>
</evidence>
<evidence type="ECO:0000256" key="6">
    <source>
        <dbReference type="ARBA" id="ARBA00022692"/>
    </source>
</evidence>
<accession>A0ABD3HER3</accession>
<evidence type="ECO:0000256" key="7">
    <source>
        <dbReference type="ARBA" id="ARBA00022968"/>
    </source>
</evidence>
<dbReference type="InterPro" id="IPR001503">
    <property type="entry name" value="Glyco_trans_10"/>
</dbReference>
<dbReference type="InterPro" id="IPR038577">
    <property type="entry name" value="GT10-like_C_sf"/>
</dbReference>
<dbReference type="Pfam" id="PF00852">
    <property type="entry name" value="Glyco_transf_10"/>
    <property type="match status" value="1"/>
</dbReference>
<dbReference type="EC" id="2.4.1.-" evidence="13"/>
<sequence length="574" mass="64577">MAGPNSMRAGSLTAARKRWTKWIQSVAILLLLAVGIMMVLGEVVFLLRLDSLDGGYFGGLSSLNTVVRQPDPGTGVSKQPDDLDVDVSATSIFGNDSTILLPMDRCEAWLEENDNLRLSRRNFTATPVYIAYGENQVRVYPSKESLRSLFAIRYGMENNQLKCIRDKKKINFLGCFVVQVWPQCAVGCVFRSSVADNIKPDGVFKPSSGSPSWPEKGPAHILRSMESASYYPENDLTNARRRGYDTVMTTSLLSEVPVGYFSWAEYDLMSPVQTKPESSMAAAFISNCGAHNFRLEALEGLKKHGVTIDSYGQCLRTRDGRGVNKLQALRRYKFSLAFENSNEDDYVTEKFWQSLVAGSVPVVVGAPNIENFAPASNAILHIKDLYDVKQVAKQMKYLASNFTAYNETLRWKYEGPTDQFKALVDMAAVHSSCRLCIYLATKIRMREEKKLAASRKKPRPCRCTDDSGVVTFHLYVRERGRFELQSVFLKSKELTVGGLRRAVLAKFEAINHVPIWWEERPAVIRGDGTLKIFTLYPVGLSQRNALFTPHFETDHDVSTYFEENMCPELEVIFV</sequence>
<comment type="pathway">
    <text evidence="2">Protein modification; protein glycosylation.</text>
</comment>
<evidence type="ECO:0000256" key="10">
    <source>
        <dbReference type="ARBA" id="ARBA00023136"/>
    </source>
</evidence>
<keyword evidence="7" id="KW-0735">Signal-anchor</keyword>
<dbReference type="GO" id="GO:0032580">
    <property type="term" value="C:Golgi cisterna membrane"/>
    <property type="evidence" value="ECO:0007669"/>
    <property type="project" value="UniProtKB-SubCell"/>
</dbReference>
<keyword evidence="6 13" id="KW-0812">Transmembrane</keyword>
<proteinExistence type="inferred from homology"/>
<dbReference type="GO" id="GO:0071555">
    <property type="term" value="P:cell wall organization"/>
    <property type="evidence" value="ECO:0007669"/>
    <property type="project" value="UniProtKB-KW"/>
</dbReference>
<comment type="subcellular location">
    <subcellularLocation>
        <location evidence="1 13">Golgi apparatus</location>
        <location evidence="1 13">Golgi stack membrane</location>
        <topology evidence="1 13">Single-pass type II membrane protein</topology>
    </subcellularLocation>
</comment>
<keyword evidence="12" id="KW-0961">Cell wall biogenesis/degradation</keyword>
<comment type="caution">
    <text evidence="15">The sequence shown here is derived from an EMBL/GenBank/DDBJ whole genome shotgun (WGS) entry which is preliminary data.</text>
</comment>
<dbReference type="SUPFAM" id="SSF53756">
    <property type="entry name" value="UDP-Glycosyltransferase/glycogen phosphorylase"/>
    <property type="match status" value="1"/>
</dbReference>
<evidence type="ECO:0000256" key="5">
    <source>
        <dbReference type="ARBA" id="ARBA00022679"/>
    </source>
</evidence>
<keyword evidence="8 13" id="KW-1133">Transmembrane helix</keyword>
<dbReference type="AlphaFoldDB" id="A0ABD3HER3"/>
<comment type="similarity">
    <text evidence="3 13">Belongs to the glycosyltransferase 10 family.</text>
</comment>
<evidence type="ECO:0000259" key="14">
    <source>
        <dbReference type="Pfam" id="PF00852"/>
    </source>
</evidence>
<evidence type="ECO:0000313" key="15">
    <source>
        <dbReference type="EMBL" id="KAL3689893.1"/>
    </source>
</evidence>
<dbReference type="GO" id="GO:0016757">
    <property type="term" value="F:glycosyltransferase activity"/>
    <property type="evidence" value="ECO:0007669"/>
    <property type="project" value="UniProtKB-UniRule"/>
</dbReference>
<keyword evidence="5 13" id="KW-0808">Transferase</keyword>
<feature type="transmembrane region" description="Helical" evidence="13">
    <location>
        <begin position="26"/>
        <end position="47"/>
    </location>
</feature>
<dbReference type="FunFam" id="3.40.50.11660:FF:000005">
    <property type="entry name" value="Glycoprotein 3-alpha-L-fucosyltransferase A"/>
    <property type="match status" value="1"/>
</dbReference>
<keyword evidence="11" id="KW-0325">Glycoprotein</keyword>
<dbReference type="PANTHER" id="PTHR11929">
    <property type="entry name" value="ALPHA- 1,3 -FUCOSYLTRANSFERASE"/>
    <property type="match status" value="1"/>
</dbReference>
<keyword evidence="16" id="KW-1185">Reference proteome</keyword>
<evidence type="ECO:0000256" key="13">
    <source>
        <dbReference type="RuleBase" id="RU003832"/>
    </source>
</evidence>
<dbReference type="PANTHER" id="PTHR11929:SF220">
    <property type="entry name" value="FUCOSYLTRANSFERASE"/>
    <property type="match status" value="1"/>
</dbReference>
<evidence type="ECO:0000313" key="16">
    <source>
        <dbReference type="Proteomes" id="UP001633002"/>
    </source>
</evidence>
<keyword evidence="9 13" id="KW-0333">Golgi apparatus</keyword>
<protein>
    <recommendedName>
        <fullName evidence="13">Fucosyltransferase</fullName>
        <ecNumber evidence="13">2.4.1.-</ecNumber>
    </recommendedName>
</protein>
<gene>
    <name evidence="15" type="ORF">R1sor_016202</name>
</gene>
<keyword evidence="10 13" id="KW-0472">Membrane</keyword>
<evidence type="ECO:0000256" key="2">
    <source>
        <dbReference type="ARBA" id="ARBA00004922"/>
    </source>
</evidence>
<dbReference type="Proteomes" id="UP001633002">
    <property type="component" value="Unassembled WGS sequence"/>
</dbReference>
<keyword evidence="4 13" id="KW-0328">Glycosyltransferase</keyword>
<evidence type="ECO:0000256" key="9">
    <source>
        <dbReference type="ARBA" id="ARBA00023034"/>
    </source>
</evidence>
<reference evidence="15 16" key="1">
    <citation type="submission" date="2024-09" db="EMBL/GenBank/DDBJ databases">
        <title>Chromosome-scale assembly of Riccia sorocarpa.</title>
        <authorList>
            <person name="Paukszto L."/>
        </authorList>
    </citation>
    <scope>NUCLEOTIDE SEQUENCE [LARGE SCALE GENOMIC DNA]</scope>
    <source>
        <strain evidence="15">LP-2024</strain>
        <tissue evidence="15">Aerial parts of the thallus</tissue>
    </source>
</reference>
<evidence type="ECO:0000256" key="1">
    <source>
        <dbReference type="ARBA" id="ARBA00004447"/>
    </source>
</evidence>
<name>A0ABD3HER3_9MARC</name>
<feature type="domain" description="Fucosyltransferase C-terminal" evidence="14">
    <location>
        <begin position="278"/>
        <end position="445"/>
    </location>
</feature>
<evidence type="ECO:0000256" key="11">
    <source>
        <dbReference type="ARBA" id="ARBA00023180"/>
    </source>
</evidence>
<evidence type="ECO:0000256" key="3">
    <source>
        <dbReference type="ARBA" id="ARBA00008919"/>
    </source>
</evidence>
<organism evidence="15 16">
    <name type="scientific">Riccia sorocarpa</name>
    <dbReference type="NCBI Taxonomy" id="122646"/>
    <lineage>
        <taxon>Eukaryota</taxon>
        <taxon>Viridiplantae</taxon>
        <taxon>Streptophyta</taxon>
        <taxon>Embryophyta</taxon>
        <taxon>Marchantiophyta</taxon>
        <taxon>Marchantiopsida</taxon>
        <taxon>Marchantiidae</taxon>
        <taxon>Marchantiales</taxon>
        <taxon>Ricciaceae</taxon>
        <taxon>Riccia</taxon>
    </lineage>
</organism>
<dbReference type="Gene3D" id="3.40.50.11660">
    <property type="entry name" value="Glycosyl transferase family 10, C-terminal domain"/>
    <property type="match status" value="1"/>
</dbReference>